<keyword evidence="3 6" id="KW-0732">Signal</keyword>
<dbReference type="Proteomes" id="UP000029556">
    <property type="component" value="Unassembled WGS sequence"/>
</dbReference>
<dbReference type="OrthoDB" id="9766127at2"/>
<name>A0A096B401_9BACT</name>
<dbReference type="EMBL" id="JRNN01000001">
    <property type="protein sequence ID" value="KGF37532.1"/>
    <property type="molecule type" value="Genomic_DNA"/>
</dbReference>
<evidence type="ECO:0000313" key="7">
    <source>
        <dbReference type="EMBL" id="KGF37532.1"/>
    </source>
</evidence>
<dbReference type="Gene3D" id="3.40.720.10">
    <property type="entry name" value="Alkaline Phosphatase, subunit A"/>
    <property type="match status" value="2"/>
</dbReference>
<feature type="binding site" evidence="5">
    <location>
        <position position="96"/>
    </location>
    <ligand>
        <name>substrate</name>
    </ligand>
</feature>
<evidence type="ECO:0000256" key="1">
    <source>
        <dbReference type="ARBA" id="ARBA00022553"/>
    </source>
</evidence>
<feature type="active site" description="Phosphothreonine intermediate" evidence="4">
    <location>
        <position position="75"/>
    </location>
</feature>
<feature type="binding site" evidence="5">
    <location>
        <begin position="155"/>
        <end position="157"/>
    </location>
    <ligand>
        <name>substrate</name>
    </ligand>
</feature>
<dbReference type="Pfam" id="PF01663">
    <property type="entry name" value="Phosphodiest"/>
    <property type="match status" value="1"/>
</dbReference>
<dbReference type="InterPro" id="IPR026263">
    <property type="entry name" value="Alkaline_phosphatase_prok"/>
</dbReference>
<gene>
    <name evidence="7" type="ORF">HMPREF2137_00010</name>
</gene>
<comment type="caution">
    <text evidence="7">The sequence shown here is derived from an EMBL/GenBank/DDBJ whole genome shotgun (WGS) entry which is preliminary data.</text>
</comment>
<dbReference type="GO" id="GO:0046872">
    <property type="term" value="F:metal ion binding"/>
    <property type="evidence" value="ECO:0007669"/>
    <property type="project" value="UniProtKB-KW"/>
</dbReference>
<organism evidence="7 8">
    <name type="scientific">Hoylesella buccalis DNF00853</name>
    <dbReference type="NCBI Taxonomy" id="1401074"/>
    <lineage>
        <taxon>Bacteria</taxon>
        <taxon>Pseudomonadati</taxon>
        <taxon>Bacteroidota</taxon>
        <taxon>Bacteroidia</taxon>
        <taxon>Bacteroidales</taxon>
        <taxon>Prevotellaceae</taxon>
        <taxon>Hoylesella</taxon>
    </lineage>
</organism>
<dbReference type="CDD" id="cd16016">
    <property type="entry name" value="AP-SPAP"/>
    <property type="match status" value="1"/>
</dbReference>
<protein>
    <submittedName>
        <fullName evidence="7">Nucleotide pyrophosphatase</fullName>
    </submittedName>
</protein>
<dbReference type="PIRSF" id="PIRSF031924">
    <property type="entry name" value="Pi-irrepressible_AP"/>
    <property type="match status" value="1"/>
</dbReference>
<evidence type="ECO:0000256" key="2">
    <source>
        <dbReference type="ARBA" id="ARBA00022723"/>
    </source>
</evidence>
<evidence type="ECO:0000256" key="5">
    <source>
        <dbReference type="PIRSR" id="PIRSR031924-51"/>
    </source>
</evidence>
<keyword evidence="1 4" id="KW-0597">Phosphoprotein</keyword>
<proteinExistence type="predicted"/>
<feature type="signal peptide" evidence="6">
    <location>
        <begin position="1"/>
        <end position="20"/>
    </location>
</feature>
<evidence type="ECO:0000256" key="3">
    <source>
        <dbReference type="ARBA" id="ARBA00022729"/>
    </source>
</evidence>
<feature type="chain" id="PRO_5001916909" evidence="6">
    <location>
        <begin position="21"/>
        <end position="493"/>
    </location>
</feature>
<dbReference type="AlphaFoldDB" id="A0A096B401"/>
<dbReference type="PANTHER" id="PTHR10151:SF120">
    <property type="entry name" value="BIS(5'-ADENOSYL)-TRIPHOSPHATASE"/>
    <property type="match status" value="1"/>
</dbReference>
<evidence type="ECO:0000256" key="4">
    <source>
        <dbReference type="PIRSR" id="PIRSR031924-50"/>
    </source>
</evidence>
<keyword evidence="2" id="KW-0479">Metal-binding</keyword>
<dbReference type="SUPFAM" id="SSF53649">
    <property type="entry name" value="Alkaline phosphatase-like"/>
    <property type="match status" value="1"/>
</dbReference>
<dbReference type="InterPro" id="IPR017850">
    <property type="entry name" value="Alkaline_phosphatase_core_sf"/>
</dbReference>
<reference evidence="7 8" key="1">
    <citation type="submission" date="2014-07" db="EMBL/GenBank/DDBJ databases">
        <authorList>
            <person name="McCorrison J."/>
            <person name="Sanka R."/>
            <person name="Torralba M."/>
            <person name="Gillis M."/>
            <person name="Haft D.H."/>
            <person name="Methe B."/>
            <person name="Sutton G."/>
            <person name="Nelson K.E."/>
        </authorList>
    </citation>
    <scope>NUCLEOTIDE SEQUENCE [LARGE SCALE GENOMIC DNA]</scope>
    <source>
        <strain evidence="7 8">DNF00853</strain>
    </source>
</reference>
<evidence type="ECO:0000313" key="8">
    <source>
        <dbReference type="Proteomes" id="UP000029556"/>
    </source>
</evidence>
<dbReference type="RefSeq" id="WP_036871089.1">
    <property type="nucleotide sequence ID" value="NZ_JRNN01000001.1"/>
</dbReference>
<dbReference type="GO" id="GO:0004035">
    <property type="term" value="F:alkaline phosphatase activity"/>
    <property type="evidence" value="ECO:0007669"/>
    <property type="project" value="InterPro"/>
</dbReference>
<accession>A0A096B401</accession>
<dbReference type="PANTHER" id="PTHR10151">
    <property type="entry name" value="ECTONUCLEOTIDE PYROPHOSPHATASE/PHOSPHODIESTERASE"/>
    <property type="match status" value="1"/>
</dbReference>
<evidence type="ECO:0000256" key="6">
    <source>
        <dbReference type="SAM" id="SignalP"/>
    </source>
</evidence>
<dbReference type="InterPro" id="IPR002591">
    <property type="entry name" value="Phosphodiest/P_Trfase"/>
</dbReference>
<sequence length="493" mass="55173">MKKFFTLCTLLVCSSLLMMAQPKKPKLVVGIIVDQMRWDYLPYYESRFGQDGFNRLMNGGFSFDNLNINYTPTVTCAGHTHVYTGSVPAISGIAGNNFYINGQRVYCAEDNTVSSVGSQSKAGKMSPRNLKVTTMTDALRLANDFRSRTISISIKDRSAIMPGGHTANAAYWMDVSAGSFITSTYYMNELPAWLKAFNKKNYDIIKRDVRTDPEGNSILVRLAMEVLDNEKLGQGDETDFLAMSFSSTDYVGHKYGVRSKQTDAIYLNLDKELGKLLNKLDEKVGKGNYLLFLTADHGASHNTDYLRAHKIQAGTWDARATMKALNEHLSSKFGVAKPLVKDYIEYRIYLDHETIGQSNLDIQKVKDEIAAFLKQDTKIEFVVDYENMESLPMPARLKNMMRNGYNAQRSGDMEVVLSPAHYEHAGTAPHQGTTHGVWNPYDSHIPFVLYGWGIPHGRSGYEATINDIAPTICNLLKIQVPNGSIGKPLPFKE</sequence>